<gene>
    <name evidence="2" type="ORF">LtaPh_1801000</name>
</gene>
<accession>A0A640KIY8</accession>
<evidence type="ECO:0000313" key="3">
    <source>
        <dbReference type="Proteomes" id="UP000419144"/>
    </source>
</evidence>
<protein>
    <submittedName>
        <fullName evidence="2">Uncharacterized protein</fullName>
    </submittedName>
</protein>
<feature type="compositionally biased region" description="Low complexity" evidence="1">
    <location>
        <begin position="147"/>
        <end position="158"/>
    </location>
</feature>
<dbReference type="OrthoDB" id="277568at2759"/>
<dbReference type="VEuPathDB" id="TriTrypDB:LtaPh_1801000"/>
<evidence type="ECO:0000313" key="2">
    <source>
        <dbReference type="EMBL" id="GET87717.1"/>
    </source>
</evidence>
<sequence length="450" mass="49798">MSLLVCSEDCSLSEFTQKHQLNPHTVWLPLRAALASRAGAKSTVEVDPRTPIALLETSTDTLVLDKRAICVKLQVPNALKCEESTVMLDSAAVPEGCEVFVRWSRPGGKKLRANTLVLHYEMENARSASVRSSVSGRKRSRVDDNDSSVGASSLAGSLQGKQKRLSLAQQSTDDLQRRLTTALLSAHGHFSPRSTQILHSTLASMRHRVALPPLHFVLPSDATVLEAAGVTWVRSNRRILSRVFRSTTSDERSEASTYSDGSRQLRFYFIEDVLLRRTREWTAAAAQCHADEDGETGTGRSPDKVEFLLKDEVLADMNAFAERGYRIVFLEHYPVLHHGSRYTVEQTLTPLVRLCRKRCPHLTVTVVLSAMSCVTAARKQGMELSLVLPQAGLLTFFISELNTSLSPDSKTAAVVGSSDRGSAFLNQLHAEFARNASLTYVDEKELRHQR</sequence>
<evidence type="ECO:0000256" key="1">
    <source>
        <dbReference type="SAM" id="MobiDB-lite"/>
    </source>
</evidence>
<reference evidence="2" key="1">
    <citation type="submission" date="2019-11" db="EMBL/GenBank/DDBJ databases">
        <title>Leishmania tarentolae CDS.</title>
        <authorList>
            <person name="Goto Y."/>
            <person name="Yamagishi J."/>
        </authorList>
    </citation>
    <scope>NUCLEOTIDE SEQUENCE [LARGE SCALE GENOMIC DNA]</scope>
    <source>
        <strain evidence="2">Parrot Tar II</strain>
    </source>
</reference>
<dbReference type="EMBL" id="BLBS01000023">
    <property type="protein sequence ID" value="GET87717.1"/>
    <property type="molecule type" value="Genomic_DNA"/>
</dbReference>
<proteinExistence type="predicted"/>
<organism evidence="2 3">
    <name type="scientific">Leishmania tarentolae</name>
    <name type="common">Sauroleishmania tarentolae</name>
    <dbReference type="NCBI Taxonomy" id="5689"/>
    <lineage>
        <taxon>Eukaryota</taxon>
        <taxon>Discoba</taxon>
        <taxon>Euglenozoa</taxon>
        <taxon>Kinetoplastea</taxon>
        <taxon>Metakinetoplastina</taxon>
        <taxon>Trypanosomatida</taxon>
        <taxon>Trypanosomatidae</taxon>
        <taxon>Leishmaniinae</taxon>
        <taxon>Leishmania</taxon>
        <taxon>lizard Leishmania</taxon>
    </lineage>
</organism>
<comment type="caution">
    <text evidence="2">The sequence shown here is derived from an EMBL/GenBank/DDBJ whole genome shotgun (WGS) entry which is preliminary data.</text>
</comment>
<dbReference type="AlphaFoldDB" id="A0A640KIY8"/>
<keyword evidence="3" id="KW-1185">Reference proteome</keyword>
<name>A0A640KIY8_LEITA</name>
<dbReference type="Proteomes" id="UP000419144">
    <property type="component" value="Unassembled WGS sequence"/>
</dbReference>
<feature type="region of interest" description="Disordered" evidence="1">
    <location>
        <begin position="128"/>
        <end position="171"/>
    </location>
</feature>